<dbReference type="Proteomes" id="UP000052020">
    <property type="component" value="Unassembled WGS sequence"/>
</dbReference>
<gene>
    <name evidence="2" type="ORF">AMK68_01335</name>
</gene>
<feature type="transmembrane region" description="Helical" evidence="1">
    <location>
        <begin position="116"/>
        <end position="137"/>
    </location>
</feature>
<keyword evidence="1" id="KW-0472">Membrane</keyword>
<evidence type="ECO:0008006" key="4">
    <source>
        <dbReference type="Google" id="ProtNLM"/>
    </source>
</evidence>
<proteinExistence type="predicted"/>
<dbReference type="PANTHER" id="PTHR35337:SF1">
    <property type="entry name" value="SLR1478 PROTEIN"/>
    <property type="match status" value="1"/>
</dbReference>
<comment type="caution">
    <text evidence="2">The sequence shown here is derived from an EMBL/GenBank/DDBJ whole genome shotgun (WGS) entry which is preliminary data.</text>
</comment>
<evidence type="ECO:0000313" key="3">
    <source>
        <dbReference type="Proteomes" id="UP000052020"/>
    </source>
</evidence>
<name>A0A0S7XPZ9_9BACT</name>
<evidence type="ECO:0000313" key="2">
    <source>
        <dbReference type="EMBL" id="KPJ64565.1"/>
    </source>
</evidence>
<dbReference type="PATRIC" id="fig|1704032.3.peg.1191"/>
<feature type="transmembrane region" description="Helical" evidence="1">
    <location>
        <begin position="308"/>
        <end position="324"/>
    </location>
</feature>
<feature type="transmembrane region" description="Helical" evidence="1">
    <location>
        <begin position="240"/>
        <end position="258"/>
    </location>
</feature>
<dbReference type="AlphaFoldDB" id="A0A0S7XPZ9"/>
<accession>A0A0S7XPZ9</accession>
<sequence length="341" mass="36804">MVLDDSGFVKREKAAADAGPDWTRLQQLLDRLSRTRGSSRLTDQELLELGRLYRRASAELSHARAYGLDPSETERLNHLVARAYAEIYRTEATGWRGFIDFFRIELPATFRRHLRVFGLASGLFLLAASVAGAVVLARPDVLESIAPQAASIIEEIGERHTGSRDWLPADLRPLASSAIMVNNIQVSFLAFATGILLGLGTVYVLLYNGAILGAIATGISRTPASGDFWAFVAPHGVLELPAIFVAATAGLLLGWALVDPGEYTRGTALRLAGREAIKLLMGVIVILIVAGLVEAFISPTLLPHELKFGVAIALSLLLWWYLLVRPLPRSAVAPPTAGPAP</sequence>
<keyword evidence="1" id="KW-1133">Transmembrane helix</keyword>
<evidence type="ECO:0000256" key="1">
    <source>
        <dbReference type="SAM" id="Phobius"/>
    </source>
</evidence>
<dbReference type="EMBL" id="LIZY01000020">
    <property type="protein sequence ID" value="KPJ64565.1"/>
    <property type="molecule type" value="Genomic_DNA"/>
</dbReference>
<organism evidence="2 3">
    <name type="scientific">candidate division KD3-62 bacterium DG_56</name>
    <dbReference type="NCBI Taxonomy" id="1704032"/>
    <lineage>
        <taxon>Bacteria</taxon>
        <taxon>candidate division KD3-62</taxon>
    </lineage>
</organism>
<dbReference type="PANTHER" id="PTHR35337">
    <property type="entry name" value="SLR1478 PROTEIN"/>
    <property type="match status" value="1"/>
</dbReference>
<dbReference type="InterPro" id="IPR002798">
    <property type="entry name" value="SpoIIM-like"/>
</dbReference>
<keyword evidence="1" id="KW-0812">Transmembrane</keyword>
<protein>
    <recommendedName>
        <fullName evidence="4">Stage II sporulation protein M</fullName>
    </recommendedName>
</protein>
<reference evidence="2 3" key="1">
    <citation type="journal article" date="2015" name="Microbiome">
        <title>Genomic resolution of linkages in carbon, nitrogen, and sulfur cycling among widespread estuary sediment bacteria.</title>
        <authorList>
            <person name="Baker B.J."/>
            <person name="Lazar C.S."/>
            <person name="Teske A.P."/>
            <person name="Dick G.J."/>
        </authorList>
    </citation>
    <scope>NUCLEOTIDE SEQUENCE [LARGE SCALE GENOMIC DNA]</scope>
    <source>
        <strain evidence="2">DG_56</strain>
    </source>
</reference>
<feature type="transmembrane region" description="Helical" evidence="1">
    <location>
        <begin position="202"/>
        <end position="220"/>
    </location>
</feature>
<dbReference type="Pfam" id="PF01944">
    <property type="entry name" value="SpoIIM"/>
    <property type="match status" value="1"/>
</dbReference>
<feature type="transmembrane region" description="Helical" evidence="1">
    <location>
        <begin position="279"/>
        <end position="302"/>
    </location>
</feature>